<dbReference type="GO" id="GO:0016787">
    <property type="term" value="F:hydrolase activity"/>
    <property type="evidence" value="ECO:0007669"/>
    <property type="project" value="UniProtKB-KW"/>
</dbReference>
<keyword evidence="3" id="KW-1185">Reference proteome</keyword>
<reference evidence="2 3" key="1">
    <citation type="submission" date="2021-01" db="EMBL/GenBank/DDBJ databases">
        <title>WGS of actinomycetes isolated from Thailand.</title>
        <authorList>
            <person name="Thawai C."/>
        </authorList>
    </citation>
    <scope>NUCLEOTIDE SEQUENCE [LARGE SCALE GENOMIC DNA]</scope>
    <source>
        <strain evidence="2 3">CH5-8</strain>
    </source>
</reference>
<dbReference type="InterPro" id="IPR029058">
    <property type="entry name" value="AB_hydrolase_fold"/>
</dbReference>
<comment type="caution">
    <text evidence="2">The sequence shown here is derived from an EMBL/GenBank/DDBJ whole genome shotgun (WGS) entry which is preliminary data.</text>
</comment>
<dbReference type="PANTHER" id="PTHR43798:SF5">
    <property type="entry name" value="MONOACYLGLYCEROL LIPASE ABHD6"/>
    <property type="match status" value="1"/>
</dbReference>
<protein>
    <submittedName>
        <fullName evidence="2">Alpha/beta hydrolase</fullName>
    </submittedName>
</protein>
<gene>
    <name evidence="2" type="ORF">JK361_15385</name>
</gene>
<keyword evidence="2" id="KW-0378">Hydrolase</keyword>
<dbReference type="Gene3D" id="3.40.50.1820">
    <property type="entry name" value="alpha/beta hydrolase"/>
    <property type="match status" value="1"/>
</dbReference>
<dbReference type="PANTHER" id="PTHR43798">
    <property type="entry name" value="MONOACYLGLYCEROL LIPASE"/>
    <property type="match status" value="1"/>
</dbReference>
<dbReference type="Pfam" id="PF12146">
    <property type="entry name" value="Hydrolase_4"/>
    <property type="match status" value="1"/>
</dbReference>
<dbReference type="SUPFAM" id="SSF53474">
    <property type="entry name" value="alpha/beta-Hydrolases"/>
    <property type="match status" value="1"/>
</dbReference>
<dbReference type="InterPro" id="IPR022742">
    <property type="entry name" value="Hydrolase_4"/>
</dbReference>
<evidence type="ECO:0000259" key="1">
    <source>
        <dbReference type="Pfam" id="PF12146"/>
    </source>
</evidence>
<sequence>MARMDELTGFAHPYDGELLSGASAGPAGRATALLLHGSGIGSKERLLPFLTDFAAQGCRALAFDFSGHGESTGTLAESSLRRRYEQAVAVLDAHAPAGDPLVLVGFSMSGQTVADLVRHYGRRVAAVGLCAPGVYPAEAWEVPFGTGDSRFSELIGAPDSWRDSPALEALRSYAGRAVLAVPGADTVIPPAATEAVQEALSARGRCTRFELPEADHILGLWFQDHAEDRRAFVAALLDGQPPARTPAVSGIGDHTGKAS</sequence>
<organism evidence="2 3">
    <name type="scientific">Streptomyces musisoli</name>
    <dbReference type="NCBI Taxonomy" id="2802280"/>
    <lineage>
        <taxon>Bacteria</taxon>
        <taxon>Bacillati</taxon>
        <taxon>Actinomycetota</taxon>
        <taxon>Actinomycetes</taxon>
        <taxon>Kitasatosporales</taxon>
        <taxon>Streptomycetaceae</taxon>
        <taxon>Streptomyces</taxon>
    </lineage>
</organism>
<accession>A0ABS1P166</accession>
<feature type="domain" description="Serine aminopeptidase S33" evidence="1">
    <location>
        <begin position="29"/>
        <end position="139"/>
    </location>
</feature>
<dbReference type="InterPro" id="IPR050266">
    <property type="entry name" value="AB_hydrolase_sf"/>
</dbReference>
<name>A0ABS1P166_9ACTN</name>
<dbReference type="EMBL" id="JAERRH010000005">
    <property type="protein sequence ID" value="MBL1105954.1"/>
    <property type="molecule type" value="Genomic_DNA"/>
</dbReference>
<proteinExistence type="predicted"/>
<evidence type="ECO:0000313" key="3">
    <source>
        <dbReference type="Proteomes" id="UP000621386"/>
    </source>
</evidence>
<evidence type="ECO:0000313" key="2">
    <source>
        <dbReference type="EMBL" id="MBL1105954.1"/>
    </source>
</evidence>
<dbReference type="Proteomes" id="UP000621386">
    <property type="component" value="Unassembled WGS sequence"/>
</dbReference>